<dbReference type="InterPro" id="IPR001706">
    <property type="entry name" value="Ribosomal_bL35"/>
</dbReference>
<evidence type="ECO:0000313" key="2">
    <source>
        <dbReference type="Proteomes" id="UP000631114"/>
    </source>
</evidence>
<comment type="caution">
    <text evidence="1">The sequence shown here is derived from an EMBL/GenBank/DDBJ whole genome shotgun (WGS) entry which is preliminary data.</text>
</comment>
<dbReference type="OrthoDB" id="162638at2759"/>
<dbReference type="GO" id="GO:0006412">
    <property type="term" value="P:translation"/>
    <property type="evidence" value="ECO:0007669"/>
    <property type="project" value="InterPro"/>
</dbReference>
<keyword evidence="2" id="KW-1185">Reference proteome</keyword>
<proteinExistence type="predicted"/>
<evidence type="ECO:0000313" key="1">
    <source>
        <dbReference type="EMBL" id="KAF9604797.1"/>
    </source>
</evidence>
<dbReference type="EMBL" id="JADFTS010000005">
    <property type="protein sequence ID" value="KAF9604797.1"/>
    <property type="molecule type" value="Genomic_DNA"/>
</dbReference>
<dbReference type="AlphaFoldDB" id="A0A835HV70"/>
<dbReference type="PANTHER" id="PTHR33343">
    <property type="entry name" value="54S RIBOSOMAL PROTEIN BL35M"/>
    <property type="match status" value="1"/>
</dbReference>
<gene>
    <name evidence="1" type="ORF">IFM89_010338</name>
</gene>
<sequence>MNPRPLSGNNILFDKVVNLRKSEREGELQVSLKSVRATSLSQVFTQLLPFLTSFTPKLASFHFSLSHNKTLSLNLTSSQSIFGFTQFFPSNFLHLKTPLLSIVFAAKGYKMKTHKLVLDFLGFSRFWCGNWKIVRRRARKQHLLAKKNAKRKNRLSKMVSFLECFHFSMG</sequence>
<name>A0A835HV70_9MAGN</name>
<dbReference type="GO" id="GO:0015934">
    <property type="term" value="C:large ribosomal subunit"/>
    <property type="evidence" value="ECO:0007669"/>
    <property type="project" value="TreeGrafter"/>
</dbReference>
<accession>A0A835HV70</accession>
<protein>
    <recommendedName>
        <fullName evidence="3">50S ribosomal protein L35, chloroplastic</fullName>
    </recommendedName>
</protein>
<reference evidence="1 2" key="1">
    <citation type="submission" date="2020-10" db="EMBL/GenBank/DDBJ databases">
        <title>The Coptis chinensis genome and diversification of protoberbering-type alkaloids.</title>
        <authorList>
            <person name="Wang B."/>
            <person name="Shu S."/>
            <person name="Song C."/>
            <person name="Liu Y."/>
        </authorList>
    </citation>
    <scope>NUCLEOTIDE SEQUENCE [LARGE SCALE GENOMIC DNA]</scope>
    <source>
        <strain evidence="1">HL-2020</strain>
        <tissue evidence="1">Leaf</tissue>
    </source>
</reference>
<dbReference type="Proteomes" id="UP000631114">
    <property type="component" value="Unassembled WGS sequence"/>
</dbReference>
<organism evidence="1 2">
    <name type="scientific">Coptis chinensis</name>
    <dbReference type="NCBI Taxonomy" id="261450"/>
    <lineage>
        <taxon>Eukaryota</taxon>
        <taxon>Viridiplantae</taxon>
        <taxon>Streptophyta</taxon>
        <taxon>Embryophyta</taxon>
        <taxon>Tracheophyta</taxon>
        <taxon>Spermatophyta</taxon>
        <taxon>Magnoliopsida</taxon>
        <taxon>Ranunculales</taxon>
        <taxon>Ranunculaceae</taxon>
        <taxon>Coptidoideae</taxon>
        <taxon>Coptis</taxon>
    </lineage>
</organism>
<dbReference type="GO" id="GO:0003735">
    <property type="term" value="F:structural constituent of ribosome"/>
    <property type="evidence" value="ECO:0007669"/>
    <property type="project" value="InterPro"/>
</dbReference>
<evidence type="ECO:0008006" key="3">
    <source>
        <dbReference type="Google" id="ProtNLM"/>
    </source>
</evidence>
<dbReference type="PANTHER" id="PTHR33343:SF1">
    <property type="entry name" value="LARGE RIBOSOMAL SUBUNIT PROTEIN BL35M"/>
    <property type="match status" value="1"/>
</dbReference>